<dbReference type="InterPro" id="IPR046030">
    <property type="entry name" value="DUF5988"/>
</dbReference>
<name>A0A7X5XC86_STRMQ</name>
<dbReference type="Proteomes" id="UP000536624">
    <property type="component" value="Unassembled WGS sequence"/>
</dbReference>
<gene>
    <name evidence="1" type="ORF">SMALB_8704</name>
</gene>
<reference evidence="1 2" key="1">
    <citation type="submission" date="2020-02" db="EMBL/GenBank/DDBJ databases">
        <title>Streptomyces malaysiensis DSM14702 (JHCC583434, PFL_A843) Genome sequencing and assembly.</title>
        <authorList>
            <person name="Samborskyy M."/>
        </authorList>
    </citation>
    <scope>NUCLEOTIDE SEQUENCE [LARGE SCALE GENOMIC DNA]</scope>
    <source>
        <strain evidence="1 2">DSM 14702</strain>
    </source>
</reference>
<evidence type="ECO:0000313" key="1">
    <source>
        <dbReference type="EMBL" id="NIY70573.1"/>
    </source>
</evidence>
<dbReference type="Pfam" id="PF19450">
    <property type="entry name" value="DUF5988"/>
    <property type="match status" value="1"/>
</dbReference>
<organism evidence="1 2">
    <name type="scientific">Streptomyces malaysiensis</name>
    <dbReference type="NCBI Taxonomy" id="92644"/>
    <lineage>
        <taxon>Bacteria</taxon>
        <taxon>Bacillati</taxon>
        <taxon>Actinomycetota</taxon>
        <taxon>Actinomycetes</taxon>
        <taxon>Kitasatosporales</taxon>
        <taxon>Streptomycetaceae</taxon>
        <taxon>Streptomyces</taxon>
        <taxon>Streptomyces violaceusniger group</taxon>
    </lineage>
</organism>
<protein>
    <submittedName>
        <fullName evidence="1">Uncharacterized protein</fullName>
    </submittedName>
</protein>
<evidence type="ECO:0000313" key="2">
    <source>
        <dbReference type="Proteomes" id="UP000536624"/>
    </source>
</evidence>
<dbReference type="AlphaFoldDB" id="A0A7X5XC86"/>
<dbReference type="EMBL" id="JAALLH010000002">
    <property type="protein sequence ID" value="NIY70573.1"/>
    <property type="molecule type" value="Genomic_DNA"/>
</dbReference>
<proteinExistence type="predicted"/>
<comment type="caution">
    <text evidence="1">The sequence shown here is derived from an EMBL/GenBank/DDBJ whole genome shotgun (WGS) entry which is preliminary data.</text>
</comment>
<accession>A0A7X5XC86</accession>
<sequence length="55" mass="6337">MPLDERVQFATSLTEKIKYQFGSGYEHFVHQGDYATVDGEELPVFRWTARTAIAE</sequence>
<dbReference type="RefSeq" id="WP_174883334.1">
    <property type="nucleotide sequence ID" value="NZ_BAAAHF010000013.1"/>
</dbReference>